<dbReference type="EMBL" id="AXZF01000123">
    <property type="protein sequence ID" value="ERT66984.1"/>
    <property type="molecule type" value="Genomic_DNA"/>
</dbReference>
<dbReference type="Pfam" id="PF13091">
    <property type="entry name" value="PLDc_2"/>
    <property type="match status" value="1"/>
</dbReference>
<dbReference type="AlphaFoldDB" id="U7V769"/>
<keyword evidence="4" id="KW-0347">Helicase</keyword>
<gene>
    <name evidence="4" type="ORF">HMPREF0202_02450</name>
</gene>
<reference evidence="4 5" key="1">
    <citation type="submission" date="2013-08" db="EMBL/GenBank/DDBJ databases">
        <authorList>
            <person name="Weinstock G."/>
            <person name="Sodergren E."/>
            <person name="Wylie T."/>
            <person name="Fulton L."/>
            <person name="Fulton R."/>
            <person name="Fronick C."/>
            <person name="O'Laughlin M."/>
            <person name="Godfrey J."/>
            <person name="Miner T."/>
            <person name="Herter B."/>
            <person name="Appelbaum E."/>
            <person name="Cordes M."/>
            <person name="Lek S."/>
            <person name="Wollam A."/>
            <person name="Pepin K.H."/>
            <person name="Palsikar V.B."/>
            <person name="Mitreva M."/>
            <person name="Wilson R.K."/>
        </authorList>
    </citation>
    <scope>NUCLEOTIDE SEQUENCE [LARGE SCALE GENOMIC DNA]</scope>
    <source>
        <strain evidence="4 5">ATCC BAA-474</strain>
    </source>
</reference>
<dbReference type="GO" id="GO:0004386">
    <property type="term" value="F:helicase activity"/>
    <property type="evidence" value="ECO:0007669"/>
    <property type="project" value="UniProtKB-KW"/>
</dbReference>
<feature type="domain" description="Helicase C-terminal" evidence="3">
    <location>
        <begin position="410"/>
        <end position="571"/>
    </location>
</feature>
<dbReference type="Pfam" id="PF04851">
    <property type="entry name" value="ResIII"/>
    <property type="match status" value="1"/>
</dbReference>
<accession>U7V769</accession>
<dbReference type="Gene3D" id="3.30.870.10">
    <property type="entry name" value="Endonuclease Chain A"/>
    <property type="match status" value="1"/>
</dbReference>
<dbReference type="InterPro" id="IPR027417">
    <property type="entry name" value="P-loop_NTPase"/>
</dbReference>
<dbReference type="GO" id="GO:0005829">
    <property type="term" value="C:cytosol"/>
    <property type="evidence" value="ECO:0007669"/>
    <property type="project" value="TreeGrafter"/>
</dbReference>
<dbReference type="Proteomes" id="UP000017081">
    <property type="component" value="Unassembled WGS sequence"/>
</dbReference>
<feature type="domain" description="Helicase ATP-binding" evidence="2">
    <location>
        <begin position="217"/>
        <end position="365"/>
    </location>
</feature>
<dbReference type="CDD" id="cd18799">
    <property type="entry name" value="SF2_C_EcoAI-like"/>
    <property type="match status" value="1"/>
</dbReference>
<proteinExistence type="predicted"/>
<protein>
    <submittedName>
        <fullName evidence="4">Helicase protein</fullName>
    </submittedName>
</protein>
<keyword evidence="5" id="KW-1185">Reference proteome</keyword>
<dbReference type="SMART" id="SM00490">
    <property type="entry name" value="HELICc"/>
    <property type="match status" value="1"/>
</dbReference>
<dbReference type="SUPFAM" id="SSF56024">
    <property type="entry name" value="Phospholipase D/nuclease"/>
    <property type="match status" value="1"/>
</dbReference>
<keyword evidence="1" id="KW-0472">Membrane</keyword>
<dbReference type="RefSeq" id="WP_023051980.1">
    <property type="nucleotide sequence ID" value="NZ_CP173065.2"/>
</dbReference>
<dbReference type="InterPro" id="IPR025202">
    <property type="entry name" value="PLD-like_dom"/>
</dbReference>
<dbReference type="PROSITE" id="PS51192">
    <property type="entry name" value="HELICASE_ATP_BIND_1"/>
    <property type="match status" value="1"/>
</dbReference>
<dbReference type="InterPro" id="IPR050742">
    <property type="entry name" value="Helicase_Restrict-Modif_Enz"/>
</dbReference>
<evidence type="ECO:0000313" key="5">
    <source>
        <dbReference type="Proteomes" id="UP000017081"/>
    </source>
</evidence>
<dbReference type="Gene3D" id="3.40.50.300">
    <property type="entry name" value="P-loop containing nucleotide triphosphate hydrolases"/>
    <property type="match status" value="2"/>
</dbReference>
<dbReference type="PROSITE" id="PS51194">
    <property type="entry name" value="HELICASE_CTER"/>
    <property type="match status" value="1"/>
</dbReference>
<sequence>MKYEFISNTNLENNGNLYRYIENGFKKAKSFYFSVAFINFAGVQIILDILKKSEKHNIKGKILTTNYLHFTELKSIEFLKRFKNIEVKFFDSDKMEGFHTKGYIFEYENCYKAIIGSSNLTKSGLKSNIEWNTAVTTEKNSDFIKGVLNEFNYLWEKGVENVNPYIVSYVKKEEIVVRKKVRDEYFLAAEDHDFGIYKESDIKPNYMQEIALKNLETTRMYGETRALCIAATGTGKTYLGAFDVKAFKANKLLFIVHNEEILKSAMETFKNILPEKTMGFFTGNKKNIDRDYIFATIQSLNNRYQEFSEDEFDYIIVDEAHHTTAKSYEKVINYFKPKFLLGLTATPERCDGGNIYEIFHMNVPVEIRLQEALDRKLVTPFHYYGVKDISDVNLEGIDLNDIPAVTKALNLEKRVDFIIKKMNFYGYSGERRKTLGFCVSVEHCEYMTKEFLKKGIKAATITGNHGKDLREDIIKKFKETEDLEVIFTVNIFNEGIDIPCINSILMLRPTASPIIFTQQLGRGLRHYENKEFLTVIDFIGNHSRAFLIALALMGRKGYDKESIKIAVKRDFDNLSKTIHVKMEEICKQEILKQLDNENFNSLKYLKAEYDEFKDYLKGRVPRPLDFIEYEDAPNFYKYVRLQKSYLDFLAKVKDNLFSLNEKERVVIREIERFLPIKRVYEFAIIRELIAKNQGLSKSNILGVVGKYIEISDIKHTLDTVDHAMGYLNGDYYDSQDLKRCGKLFKVSGETIEKTELLNEVLKNKDIKDYILEVLDYGLLKYKESFGTEDYGFPFLKLYENYFMKDVALLCNYDKKHSAFRGSGLLKKDKDYFVFIDLHKDENIKESIKYKDKILDRYHFQWETPNATRVDSEIGERIVKNKEKDIKIHIFVRKCKESDSVVQPYIYIGKGDCIAYKGSKPITTTLKLENPLSKAIYIELTERVEKTLQVAEVGEINEKNY</sequence>
<dbReference type="PANTHER" id="PTHR47396">
    <property type="entry name" value="TYPE I RESTRICTION ENZYME ECOKI R PROTEIN"/>
    <property type="match status" value="1"/>
</dbReference>
<dbReference type="InterPro" id="IPR014001">
    <property type="entry name" value="Helicase_ATP-bd"/>
</dbReference>
<dbReference type="eggNOG" id="COG3886">
    <property type="taxonomic scope" value="Bacteria"/>
</dbReference>
<dbReference type="CDD" id="cd18032">
    <property type="entry name" value="DEXHc_RE_I_III_res"/>
    <property type="match status" value="1"/>
</dbReference>
<dbReference type="STRING" id="1319815.HMPREF0202_02450"/>
<evidence type="ECO:0000259" key="3">
    <source>
        <dbReference type="PROSITE" id="PS51194"/>
    </source>
</evidence>
<name>U7V769_9FUSO</name>
<dbReference type="SMART" id="SM00487">
    <property type="entry name" value="DEXDc"/>
    <property type="match status" value="1"/>
</dbReference>
<dbReference type="Pfam" id="PF11907">
    <property type="entry name" value="DUF3427"/>
    <property type="match status" value="1"/>
</dbReference>
<keyword evidence="4" id="KW-0067">ATP-binding</keyword>
<feature type="transmembrane region" description="Helical" evidence="1">
    <location>
        <begin position="31"/>
        <end position="50"/>
    </location>
</feature>
<dbReference type="GO" id="GO:0016787">
    <property type="term" value="F:hydrolase activity"/>
    <property type="evidence" value="ECO:0007669"/>
    <property type="project" value="InterPro"/>
</dbReference>
<evidence type="ECO:0000313" key="4">
    <source>
        <dbReference type="EMBL" id="ERT66984.1"/>
    </source>
</evidence>
<dbReference type="HOGENOM" id="CLU_005588_1_1_0"/>
<dbReference type="Pfam" id="PF00271">
    <property type="entry name" value="Helicase_C"/>
    <property type="match status" value="1"/>
</dbReference>
<keyword evidence="1" id="KW-0812">Transmembrane</keyword>
<evidence type="ECO:0000259" key="2">
    <source>
        <dbReference type="PROSITE" id="PS51192"/>
    </source>
</evidence>
<dbReference type="InterPro" id="IPR021835">
    <property type="entry name" value="DUF3427"/>
</dbReference>
<dbReference type="InterPro" id="IPR001650">
    <property type="entry name" value="Helicase_C-like"/>
</dbReference>
<keyword evidence="4" id="KW-0547">Nucleotide-binding</keyword>
<keyword evidence="1" id="KW-1133">Transmembrane helix</keyword>
<dbReference type="PANTHER" id="PTHR47396:SF1">
    <property type="entry name" value="ATP-DEPENDENT HELICASE IRC3-RELATED"/>
    <property type="match status" value="1"/>
</dbReference>
<evidence type="ECO:0000256" key="1">
    <source>
        <dbReference type="SAM" id="Phobius"/>
    </source>
</evidence>
<comment type="caution">
    <text evidence="4">The sequence shown here is derived from an EMBL/GenBank/DDBJ whole genome shotgun (WGS) entry which is preliminary data.</text>
</comment>
<dbReference type="eggNOG" id="COG1061">
    <property type="taxonomic scope" value="Bacteria"/>
</dbReference>
<keyword evidence="4" id="KW-0378">Hydrolase</keyword>
<dbReference type="InterPro" id="IPR006935">
    <property type="entry name" value="Helicase/UvrB_N"/>
</dbReference>
<dbReference type="GO" id="GO:0005524">
    <property type="term" value="F:ATP binding"/>
    <property type="evidence" value="ECO:0007669"/>
    <property type="project" value="InterPro"/>
</dbReference>
<dbReference type="CDD" id="cd09204">
    <property type="entry name" value="PLDc_N_DEXD_b2"/>
    <property type="match status" value="1"/>
</dbReference>
<dbReference type="GO" id="GO:0003677">
    <property type="term" value="F:DNA binding"/>
    <property type="evidence" value="ECO:0007669"/>
    <property type="project" value="InterPro"/>
</dbReference>
<dbReference type="PATRIC" id="fig|1319815.3.peg.2352"/>
<dbReference type="SUPFAM" id="SSF52540">
    <property type="entry name" value="P-loop containing nucleoside triphosphate hydrolases"/>
    <property type="match status" value="1"/>
</dbReference>
<organism evidence="4 5">
    <name type="scientific">Cetobacterium somerae ATCC BAA-474</name>
    <dbReference type="NCBI Taxonomy" id="1319815"/>
    <lineage>
        <taxon>Bacteria</taxon>
        <taxon>Fusobacteriati</taxon>
        <taxon>Fusobacteriota</taxon>
        <taxon>Fusobacteriia</taxon>
        <taxon>Fusobacteriales</taxon>
        <taxon>Fusobacteriaceae</taxon>
        <taxon>Cetobacterium</taxon>
    </lineage>
</organism>